<evidence type="ECO:0000313" key="3">
    <source>
        <dbReference type="Proteomes" id="UP000054560"/>
    </source>
</evidence>
<keyword evidence="3" id="KW-1185">Reference proteome</keyword>
<dbReference type="RefSeq" id="XP_014154072.1">
    <property type="nucleotide sequence ID" value="XM_014298597.1"/>
</dbReference>
<proteinExistence type="predicted"/>
<protein>
    <submittedName>
        <fullName evidence="2">Uncharacterized protein</fullName>
    </submittedName>
</protein>
<evidence type="ECO:0000256" key="1">
    <source>
        <dbReference type="SAM" id="MobiDB-lite"/>
    </source>
</evidence>
<gene>
    <name evidence="2" type="ORF">SARC_07463</name>
</gene>
<organism evidence="2 3">
    <name type="scientific">Sphaeroforma arctica JP610</name>
    <dbReference type="NCBI Taxonomy" id="667725"/>
    <lineage>
        <taxon>Eukaryota</taxon>
        <taxon>Ichthyosporea</taxon>
        <taxon>Ichthyophonida</taxon>
        <taxon>Sphaeroforma</taxon>
    </lineage>
</organism>
<reference evidence="2 3" key="1">
    <citation type="submission" date="2011-02" db="EMBL/GenBank/DDBJ databases">
        <title>The Genome Sequence of Sphaeroforma arctica JP610.</title>
        <authorList>
            <consortium name="The Broad Institute Genome Sequencing Platform"/>
            <person name="Russ C."/>
            <person name="Cuomo C."/>
            <person name="Young S.K."/>
            <person name="Zeng Q."/>
            <person name="Gargeya S."/>
            <person name="Alvarado L."/>
            <person name="Berlin A."/>
            <person name="Chapman S.B."/>
            <person name="Chen Z."/>
            <person name="Freedman E."/>
            <person name="Gellesch M."/>
            <person name="Goldberg J."/>
            <person name="Griggs A."/>
            <person name="Gujja S."/>
            <person name="Heilman E."/>
            <person name="Heiman D."/>
            <person name="Howarth C."/>
            <person name="Mehta T."/>
            <person name="Neiman D."/>
            <person name="Pearson M."/>
            <person name="Roberts A."/>
            <person name="Saif S."/>
            <person name="Shea T."/>
            <person name="Shenoy N."/>
            <person name="Sisk P."/>
            <person name="Stolte C."/>
            <person name="Sykes S."/>
            <person name="White J."/>
            <person name="Yandava C."/>
            <person name="Burger G."/>
            <person name="Gray M.W."/>
            <person name="Holland P.W.H."/>
            <person name="King N."/>
            <person name="Lang F.B.F."/>
            <person name="Roger A.J."/>
            <person name="Ruiz-Trillo I."/>
            <person name="Haas B."/>
            <person name="Nusbaum C."/>
            <person name="Birren B."/>
        </authorList>
    </citation>
    <scope>NUCLEOTIDE SEQUENCE [LARGE SCALE GENOMIC DNA]</scope>
    <source>
        <strain evidence="2 3">JP610</strain>
    </source>
</reference>
<evidence type="ECO:0000313" key="2">
    <source>
        <dbReference type="EMBL" id="KNC80170.1"/>
    </source>
</evidence>
<feature type="region of interest" description="Disordered" evidence="1">
    <location>
        <begin position="164"/>
        <end position="190"/>
    </location>
</feature>
<sequence length="190" mass="21077">MEADVTVVEIIQYLVATYGPAGFFLTMPFPPDLIGFSTRLRTDSVYILKAKRALLSEVSKLAVKSVIYSLDQEIRPNRVPAETPGFGIRMSILQNAFAIPIPADTDVCTIAPAGLDPPQPRPWDLSPFRTQRPRTNPTPARDHEDLRNTLTRDSYHEFMPTETTRLLDRGSRAAAGDHPLDGPSTQEGDM</sequence>
<feature type="region of interest" description="Disordered" evidence="1">
    <location>
        <begin position="114"/>
        <end position="144"/>
    </location>
</feature>
<dbReference type="AlphaFoldDB" id="A0A0L0FTN0"/>
<dbReference type="GeneID" id="25907967"/>
<dbReference type="EMBL" id="KQ242189">
    <property type="protein sequence ID" value="KNC80170.1"/>
    <property type="molecule type" value="Genomic_DNA"/>
</dbReference>
<name>A0A0L0FTN0_9EUKA</name>
<accession>A0A0L0FTN0</accession>
<dbReference type="Proteomes" id="UP000054560">
    <property type="component" value="Unassembled WGS sequence"/>
</dbReference>